<evidence type="ECO:0000313" key="1">
    <source>
        <dbReference type="EMBL" id="PIV52038.1"/>
    </source>
</evidence>
<evidence type="ECO:0000313" key="2">
    <source>
        <dbReference type="Proteomes" id="UP000228896"/>
    </source>
</evidence>
<proteinExistence type="predicted"/>
<reference evidence="2" key="1">
    <citation type="submission" date="2017-09" db="EMBL/GenBank/DDBJ databases">
        <title>Depth-based differentiation of microbial function through sediment-hosted aquifers and enrichment of novel symbionts in the deep terrestrial subsurface.</title>
        <authorList>
            <person name="Probst A.J."/>
            <person name="Ladd B."/>
            <person name="Jarett J.K."/>
            <person name="Geller-Mcgrath D.E."/>
            <person name="Sieber C.M.K."/>
            <person name="Emerson J.B."/>
            <person name="Anantharaman K."/>
            <person name="Thomas B.C."/>
            <person name="Malmstrom R."/>
            <person name="Stieglmeier M."/>
            <person name="Klingl A."/>
            <person name="Woyke T."/>
            <person name="Ryan C.M."/>
            <person name="Banfield J.F."/>
        </authorList>
    </citation>
    <scope>NUCLEOTIDE SEQUENCE [LARGE SCALE GENOMIC DNA]</scope>
</reference>
<name>A0A2M7DQN4_9BACT</name>
<gene>
    <name evidence="1" type="ORF">COS18_00785</name>
</gene>
<dbReference type="AlphaFoldDB" id="A0A2M7DQN4"/>
<accession>A0A2M7DQN4</accession>
<sequence length="80" mass="9001">MNIMKKFSFPKIWFEPMFLTGSLAVLSGAAPPPFRIFAGLRLVEVASATQAGASPHRHRRRERPTLQNLSDFATIFDNLQ</sequence>
<comment type="caution">
    <text evidence="1">The sequence shown here is derived from an EMBL/GenBank/DDBJ whole genome shotgun (WGS) entry which is preliminary data.</text>
</comment>
<dbReference type="EMBL" id="PETS01000014">
    <property type="protein sequence ID" value="PIV52038.1"/>
    <property type="molecule type" value="Genomic_DNA"/>
</dbReference>
<dbReference type="Proteomes" id="UP000228896">
    <property type="component" value="Unassembled WGS sequence"/>
</dbReference>
<protein>
    <submittedName>
        <fullName evidence="1">Uncharacterized protein</fullName>
    </submittedName>
</protein>
<organism evidence="1 2">
    <name type="scientific">Candidatus Falkowbacteria bacterium CG02_land_8_20_14_3_00_36_14</name>
    <dbReference type="NCBI Taxonomy" id="1974560"/>
    <lineage>
        <taxon>Bacteria</taxon>
        <taxon>Candidatus Falkowiibacteriota</taxon>
    </lineage>
</organism>